<dbReference type="AlphaFoldDB" id="A0A3B0UQ99"/>
<dbReference type="Pfam" id="PF00403">
    <property type="entry name" value="HMA"/>
    <property type="match status" value="1"/>
</dbReference>
<dbReference type="Gene3D" id="3.30.70.100">
    <property type="match status" value="1"/>
</dbReference>
<dbReference type="GO" id="GO:0046872">
    <property type="term" value="F:metal ion binding"/>
    <property type="evidence" value="ECO:0007669"/>
    <property type="project" value="InterPro"/>
</dbReference>
<keyword evidence="1" id="KW-0472">Membrane</keyword>
<evidence type="ECO:0000313" key="3">
    <source>
        <dbReference type="EMBL" id="VAW31320.1"/>
    </source>
</evidence>
<accession>A0A3B0UQ99</accession>
<keyword evidence="1" id="KW-1133">Transmembrane helix</keyword>
<reference evidence="3" key="1">
    <citation type="submission" date="2018-06" db="EMBL/GenBank/DDBJ databases">
        <authorList>
            <person name="Zhirakovskaya E."/>
        </authorList>
    </citation>
    <scope>NUCLEOTIDE SEQUENCE</scope>
</reference>
<keyword evidence="3" id="KW-0378">Hydrolase</keyword>
<dbReference type="InterPro" id="IPR006121">
    <property type="entry name" value="HMA_dom"/>
</dbReference>
<feature type="domain" description="HMA" evidence="2">
    <location>
        <begin position="3"/>
        <end position="66"/>
    </location>
</feature>
<dbReference type="PROSITE" id="PS50846">
    <property type="entry name" value="HMA_2"/>
    <property type="match status" value="1"/>
</dbReference>
<proteinExistence type="predicted"/>
<organism evidence="3">
    <name type="scientific">hydrothermal vent metagenome</name>
    <dbReference type="NCBI Taxonomy" id="652676"/>
    <lineage>
        <taxon>unclassified sequences</taxon>
        <taxon>metagenomes</taxon>
        <taxon>ecological metagenomes</taxon>
    </lineage>
</organism>
<dbReference type="EC" id="3.6.3.3" evidence="3"/>
<dbReference type="InterPro" id="IPR036163">
    <property type="entry name" value="HMA_dom_sf"/>
</dbReference>
<dbReference type="CDD" id="cd00371">
    <property type="entry name" value="HMA"/>
    <property type="match status" value="1"/>
</dbReference>
<evidence type="ECO:0000256" key="1">
    <source>
        <dbReference type="SAM" id="Phobius"/>
    </source>
</evidence>
<keyword evidence="1" id="KW-0812">Transmembrane</keyword>
<evidence type="ECO:0000259" key="2">
    <source>
        <dbReference type="PROSITE" id="PS50846"/>
    </source>
</evidence>
<gene>
    <name evidence="3" type="ORF">MNBD_CHLOROFLEXI01-1311</name>
</gene>
<sequence length="141" mass="15353">MENKQTFRITGMDCASCAQTVENGVAKLDGVDNCRLNFTTETLSVSGTAVSQQIISRMQELGYDVAAADDVPNVAETVNFWQFMRQRKETTLALIGAVLILPGLLFNELLPMLGWEHPLLNLSSIAALIAAGLPVARSAWR</sequence>
<name>A0A3B0UQ99_9ZZZZ</name>
<feature type="transmembrane region" description="Helical" evidence="1">
    <location>
        <begin position="92"/>
        <end position="113"/>
    </location>
</feature>
<feature type="non-terminal residue" evidence="3">
    <location>
        <position position="141"/>
    </location>
</feature>
<protein>
    <submittedName>
        <fullName evidence="3">Lead, cadmium, zinc and mercury transporting ATPase Copper-translocating P-type ATPase</fullName>
        <ecNumber evidence="3">3.6.3.3</ecNumber>
        <ecNumber evidence="3">3.6.3.4</ecNumber>
    </submittedName>
</protein>
<dbReference type="EMBL" id="UOEU01000200">
    <property type="protein sequence ID" value="VAW31320.1"/>
    <property type="molecule type" value="Genomic_DNA"/>
</dbReference>
<dbReference type="GO" id="GO:0016787">
    <property type="term" value="F:hydrolase activity"/>
    <property type="evidence" value="ECO:0007669"/>
    <property type="project" value="UniProtKB-KW"/>
</dbReference>
<feature type="transmembrane region" description="Helical" evidence="1">
    <location>
        <begin position="119"/>
        <end position="140"/>
    </location>
</feature>
<dbReference type="SUPFAM" id="SSF55008">
    <property type="entry name" value="HMA, heavy metal-associated domain"/>
    <property type="match status" value="1"/>
</dbReference>
<dbReference type="EC" id="3.6.3.4" evidence="3"/>